<dbReference type="PANTHER" id="PTHR43280">
    <property type="entry name" value="ARAC-FAMILY TRANSCRIPTIONAL REGULATOR"/>
    <property type="match status" value="1"/>
</dbReference>
<feature type="domain" description="HTH araC/xylS-type" evidence="4">
    <location>
        <begin position="196"/>
        <end position="294"/>
    </location>
</feature>
<keyword evidence="3" id="KW-0804">Transcription</keyword>
<dbReference type="PANTHER" id="PTHR43280:SF32">
    <property type="entry name" value="TRANSCRIPTIONAL REGULATORY PROTEIN"/>
    <property type="match status" value="1"/>
</dbReference>
<gene>
    <name evidence="5" type="ORF">JCM15548_14551</name>
</gene>
<dbReference type="STRING" id="1236989.JCM15548_14551"/>
<evidence type="ECO:0000259" key="4">
    <source>
        <dbReference type="PROSITE" id="PS01124"/>
    </source>
</evidence>
<dbReference type="Proteomes" id="UP000032900">
    <property type="component" value="Unassembled WGS sequence"/>
</dbReference>
<dbReference type="SUPFAM" id="SSF46689">
    <property type="entry name" value="Homeodomain-like"/>
    <property type="match status" value="1"/>
</dbReference>
<evidence type="ECO:0000313" key="6">
    <source>
        <dbReference type="Proteomes" id="UP000032900"/>
    </source>
</evidence>
<dbReference type="RefSeq" id="WP_062128698.1">
    <property type="nucleotide sequence ID" value="NZ_BAZW01000088.1"/>
</dbReference>
<accession>A0A0E9LS66</accession>
<keyword evidence="1" id="KW-0805">Transcription regulation</keyword>
<organism evidence="5 6">
    <name type="scientific">Geofilum rubicundum JCM 15548</name>
    <dbReference type="NCBI Taxonomy" id="1236989"/>
    <lineage>
        <taxon>Bacteria</taxon>
        <taxon>Pseudomonadati</taxon>
        <taxon>Bacteroidota</taxon>
        <taxon>Bacteroidia</taxon>
        <taxon>Marinilabiliales</taxon>
        <taxon>Marinilabiliaceae</taxon>
        <taxon>Geofilum</taxon>
    </lineage>
</organism>
<dbReference type="GO" id="GO:0043565">
    <property type="term" value="F:sequence-specific DNA binding"/>
    <property type="evidence" value="ECO:0007669"/>
    <property type="project" value="InterPro"/>
</dbReference>
<name>A0A0E9LS66_9BACT</name>
<protein>
    <submittedName>
        <fullName evidence="5">Transcriptional regulator, AraC family</fullName>
    </submittedName>
</protein>
<dbReference type="InterPro" id="IPR009057">
    <property type="entry name" value="Homeodomain-like_sf"/>
</dbReference>
<evidence type="ECO:0000256" key="3">
    <source>
        <dbReference type="ARBA" id="ARBA00023163"/>
    </source>
</evidence>
<dbReference type="Pfam" id="PF12833">
    <property type="entry name" value="HTH_18"/>
    <property type="match status" value="1"/>
</dbReference>
<dbReference type="OrthoDB" id="1372329at2"/>
<dbReference type="AlphaFoldDB" id="A0A0E9LS66"/>
<proteinExistence type="predicted"/>
<comment type="caution">
    <text evidence="5">The sequence shown here is derived from an EMBL/GenBank/DDBJ whole genome shotgun (WGS) entry which is preliminary data.</text>
</comment>
<dbReference type="GO" id="GO:0003700">
    <property type="term" value="F:DNA-binding transcription factor activity"/>
    <property type="evidence" value="ECO:0007669"/>
    <property type="project" value="InterPro"/>
</dbReference>
<keyword evidence="6" id="KW-1185">Reference proteome</keyword>
<dbReference type="SMART" id="SM00342">
    <property type="entry name" value="HTH_ARAC"/>
    <property type="match status" value="1"/>
</dbReference>
<dbReference type="PROSITE" id="PS01124">
    <property type="entry name" value="HTH_ARAC_FAMILY_2"/>
    <property type="match status" value="1"/>
</dbReference>
<evidence type="ECO:0000256" key="1">
    <source>
        <dbReference type="ARBA" id="ARBA00023015"/>
    </source>
</evidence>
<dbReference type="EMBL" id="BAZW01000088">
    <property type="protein sequence ID" value="GAO27705.1"/>
    <property type="molecule type" value="Genomic_DNA"/>
</dbReference>
<sequence>MKEQLLFSVTIEQLLKQRIGTGLNTEIVLIRSIKEYIHLFSFPLRVDAAIFLFCTKGNIDVNINLTNVKITPNNYGISVPENVIGLNSVSDDFEGFVLLLSIDYLRKISIDLTDLLPYYMHVRNNPLFKARPENIEIIISYFNLFSFLLEAENSVRKSNIISGFAISFINKIAEDVDLYELDVGEVKTKSKEYYYMRFMELLQQNFREQHNISFYSEKLSLTPKYLSSLMKDISDLSASEWINNYIVVEAKTLLKFSDMTIWEVADYLHFSNQSFFSKYFKHHTGLTPKQYRKD</sequence>
<dbReference type="InterPro" id="IPR018060">
    <property type="entry name" value="HTH_AraC"/>
</dbReference>
<dbReference type="Gene3D" id="1.10.10.60">
    <property type="entry name" value="Homeodomain-like"/>
    <property type="match status" value="1"/>
</dbReference>
<keyword evidence="2" id="KW-0238">DNA-binding</keyword>
<evidence type="ECO:0000256" key="2">
    <source>
        <dbReference type="ARBA" id="ARBA00023125"/>
    </source>
</evidence>
<evidence type="ECO:0000313" key="5">
    <source>
        <dbReference type="EMBL" id="GAO27705.1"/>
    </source>
</evidence>
<reference evidence="5 6" key="1">
    <citation type="journal article" date="2015" name="Microbes Environ.">
        <title>Distribution and evolution of nitrogen fixation genes in the phylum bacteroidetes.</title>
        <authorList>
            <person name="Inoue J."/>
            <person name="Oshima K."/>
            <person name="Suda W."/>
            <person name="Sakamoto M."/>
            <person name="Iino T."/>
            <person name="Noda S."/>
            <person name="Hongoh Y."/>
            <person name="Hattori M."/>
            <person name="Ohkuma M."/>
        </authorList>
    </citation>
    <scope>NUCLEOTIDE SEQUENCE [LARGE SCALE GENOMIC DNA]</scope>
    <source>
        <strain evidence="5">JCM 15548</strain>
    </source>
</reference>